<sequence>MTAAVSAIVATFVTFPLLPWLLICFVLLRWQPKQKAIRHASDWTLPFFLLAVVFICHELWPGHGAWLAIIFIAVLTVSLLLFMHWIHPTGTPKKKTTAAWRSLFLIAGLLYLFLLGAAFLDRVVFA</sequence>
<dbReference type="EMBL" id="NPCC01000005">
    <property type="protein sequence ID" value="PAE90256.1"/>
    <property type="molecule type" value="Genomic_DNA"/>
</dbReference>
<proteinExistence type="predicted"/>
<reference evidence="1 2" key="1">
    <citation type="submission" date="2017-07" db="EMBL/GenBank/DDBJ databases">
        <title>Isolation and whole genome analysis of endospore-forming bacteria from heroin.</title>
        <authorList>
            <person name="Kalinowski J."/>
            <person name="Ahrens B."/>
            <person name="Al-Dilaimi A."/>
            <person name="Winkler A."/>
            <person name="Wibberg D."/>
            <person name="Schleenbecker U."/>
            <person name="Ruckert C."/>
            <person name="Wolfel R."/>
            <person name="Grass G."/>
        </authorList>
    </citation>
    <scope>NUCLEOTIDE SEQUENCE [LARGE SCALE GENOMIC DNA]</scope>
    <source>
        <strain evidence="1 2">7539</strain>
    </source>
</reference>
<name>A0A268P3C0_SHOCL</name>
<dbReference type="InterPro" id="IPR016945">
    <property type="entry name" value="UCP030092"/>
</dbReference>
<evidence type="ECO:0000313" key="1">
    <source>
        <dbReference type="EMBL" id="PAE90256.1"/>
    </source>
</evidence>
<dbReference type="AlphaFoldDB" id="A0A268P3C0"/>
<dbReference type="InterPro" id="IPR024515">
    <property type="entry name" value="DUF3397"/>
</dbReference>
<dbReference type="PIRSF" id="PIRSF030092">
    <property type="entry name" value="UCP030092"/>
    <property type="match status" value="1"/>
</dbReference>
<organism evidence="1 2">
    <name type="scientific">Shouchella clausii</name>
    <name type="common">Alkalihalobacillus clausii</name>
    <dbReference type="NCBI Taxonomy" id="79880"/>
    <lineage>
        <taxon>Bacteria</taxon>
        <taxon>Bacillati</taxon>
        <taxon>Bacillota</taxon>
        <taxon>Bacilli</taxon>
        <taxon>Bacillales</taxon>
        <taxon>Bacillaceae</taxon>
        <taxon>Shouchella</taxon>
    </lineage>
</organism>
<dbReference type="Pfam" id="PF11877">
    <property type="entry name" value="DUF3397"/>
    <property type="match status" value="1"/>
</dbReference>
<dbReference type="Proteomes" id="UP000216207">
    <property type="component" value="Unassembled WGS sequence"/>
</dbReference>
<comment type="caution">
    <text evidence="1">The sequence shown here is derived from an EMBL/GenBank/DDBJ whole genome shotgun (WGS) entry which is preliminary data.</text>
</comment>
<gene>
    <name evidence="1" type="ORF">CHH72_04555</name>
</gene>
<evidence type="ECO:0000313" key="2">
    <source>
        <dbReference type="Proteomes" id="UP000216207"/>
    </source>
</evidence>
<dbReference type="RefSeq" id="WP_011247210.1">
    <property type="nucleotide sequence ID" value="NZ_CP012475.1"/>
</dbReference>
<protein>
    <submittedName>
        <fullName evidence="1">DUF3397 domain-containing protein</fullName>
    </submittedName>
</protein>
<accession>A0A268P3C0</accession>